<feature type="compositionally biased region" description="Low complexity" evidence="2">
    <location>
        <begin position="447"/>
        <end position="477"/>
    </location>
</feature>
<dbReference type="OrthoDB" id="1918237at2759"/>
<keyword evidence="3" id="KW-1185">Reference proteome</keyword>
<feature type="region of interest" description="Disordered" evidence="2">
    <location>
        <begin position="427"/>
        <end position="565"/>
    </location>
</feature>
<accession>A0A7I4YB77</accession>
<proteinExistence type="predicted"/>
<dbReference type="PANTHER" id="PTHR12484:SF4">
    <property type="entry name" value="A-KINASE ANCHOR PROTEIN 17A"/>
    <property type="match status" value="1"/>
</dbReference>
<evidence type="ECO:0000313" key="3">
    <source>
        <dbReference type="Proteomes" id="UP000025227"/>
    </source>
</evidence>
<feature type="compositionally biased region" description="Basic residues" evidence="2">
    <location>
        <begin position="544"/>
        <end position="565"/>
    </location>
</feature>
<dbReference type="PANTHER" id="PTHR12484">
    <property type="entry name" value="B-LYMPHOCYTE ANTIGEN-RELATED"/>
    <property type="match status" value="1"/>
</dbReference>
<evidence type="ECO:0000256" key="1">
    <source>
        <dbReference type="SAM" id="Coils"/>
    </source>
</evidence>
<evidence type="ECO:0000256" key="2">
    <source>
        <dbReference type="SAM" id="MobiDB-lite"/>
    </source>
</evidence>
<dbReference type="WBParaSite" id="HCON_00069390-00001">
    <property type="protein sequence ID" value="HCON_00069390-00001"/>
    <property type="gene ID" value="HCON_00069390"/>
</dbReference>
<protein>
    <submittedName>
        <fullName evidence="4">RRM domain-containing protein</fullName>
    </submittedName>
</protein>
<dbReference type="OMA" id="QYHEYAG"/>
<dbReference type="CDD" id="cd12264">
    <property type="entry name" value="RRM_AKAP17A"/>
    <property type="match status" value="1"/>
</dbReference>
<keyword evidence="1" id="KW-0175">Coiled coil</keyword>
<evidence type="ECO:0000313" key="4">
    <source>
        <dbReference type="WBParaSite" id="HCON_00069390-00001"/>
    </source>
</evidence>
<feature type="compositionally biased region" description="Basic and acidic residues" evidence="2">
    <location>
        <begin position="490"/>
        <end position="499"/>
    </location>
</feature>
<feature type="coiled-coil region" evidence="1">
    <location>
        <begin position="261"/>
        <end position="346"/>
    </location>
</feature>
<dbReference type="AlphaFoldDB" id="A0A7I4YB77"/>
<dbReference type="InterPro" id="IPR056852">
    <property type="entry name" value="AK17A/B"/>
</dbReference>
<dbReference type="Proteomes" id="UP000025227">
    <property type="component" value="Unplaced"/>
</dbReference>
<feature type="compositionally biased region" description="Basic residues" evidence="2">
    <location>
        <begin position="478"/>
        <end position="489"/>
    </location>
</feature>
<dbReference type="Pfam" id="PF25015">
    <property type="entry name" value="RBD_AKAP-17A"/>
    <property type="match status" value="1"/>
</dbReference>
<name>A0A7I4YB77_HAECO</name>
<feature type="compositionally biased region" description="Polar residues" evidence="2">
    <location>
        <begin position="433"/>
        <end position="446"/>
    </location>
</feature>
<sequence>MVIDLTIGADATSFCPELDLFLSPLSRIEITIKLPKFTIPGQSISNWDLMERLKKGVAPIQFASIRVTESSLEAVTLEADLTTRKIMKQAIKILETLTVKVSGFSDPVRVRAAEAKSDFPSRHDWDLFFMKNQLNENKVGERPDTIYLAKVPIKWFSVKGSDLPSEDILKTAMESFGKVRRVDIPACDALRKEMSPEISGIKTKGFAFGPELFFEAYVQYMEYSGFSEAMDALRNKKWTKRIDGKVFHANVKVDFDRTRHLSDANIKRREAERERINAEKRRLIEEEKRRIAEKEAEARRILEEKEMRREERERKRKERCEAERLRKEAERLKQLEEERLAKEAVEALRRAREARTAESKRFLELMFEHIQRKEDRRMEVQEARLRAERRAAELLDIPISDKEKRLRAMLLHQREIRIREELKEKIRRVQDQKGVQHSSPADTKQGSSAENPAERSSSSEPSRGRSSSESSDQSSVSVKKRRHSRKNKHRCSDVEESGTKVKKRKRKAKDKDEDSSEEVEDKRDNSRRRSSSTSSSSDSDSHRSYRHRHRRHDHKKSKKKKKRSR</sequence>
<reference evidence="4" key="1">
    <citation type="submission" date="2020-12" db="UniProtKB">
        <authorList>
            <consortium name="WormBaseParasite"/>
        </authorList>
    </citation>
    <scope>IDENTIFICATION</scope>
    <source>
        <strain evidence="4">MHco3</strain>
    </source>
</reference>
<organism evidence="3 4">
    <name type="scientific">Haemonchus contortus</name>
    <name type="common">Barber pole worm</name>
    <dbReference type="NCBI Taxonomy" id="6289"/>
    <lineage>
        <taxon>Eukaryota</taxon>
        <taxon>Metazoa</taxon>
        <taxon>Ecdysozoa</taxon>
        <taxon>Nematoda</taxon>
        <taxon>Chromadorea</taxon>
        <taxon>Rhabditida</taxon>
        <taxon>Rhabditina</taxon>
        <taxon>Rhabditomorpha</taxon>
        <taxon>Strongyloidea</taxon>
        <taxon>Trichostrongylidae</taxon>
        <taxon>Haemonchus</taxon>
    </lineage>
</organism>